<evidence type="ECO:0000259" key="7">
    <source>
        <dbReference type="Pfam" id="PF10502"/>
    </source>
</evidence>
<dbReference type="PROSITE" id="PS00760">
    <property type="entry name" value="SPASE_I_2"/>
    <property type="match status" value="1"/>
</dbReference>
<dbReference type="InterPro" id="IPR019758">
    <property type="entry name" value="Pept_S26A_signal_pept_1_CS"/>
</dbReference>
<dbReference type="GO" id="GO:0004252">
    <property type="term" value="F:serine-type endopeptidase activity"/>
    <property type="evidence" value="ECO:0007669"/>
    <property type="project" value="InterPro"/>
</dbReference>
<accession>A0A1F5YQK1</accession>
<evidence type="ECO:0000256" key="1">
    <source>
        <dbReference type="ARBA" id="ARBA00000677"/>
    </source>
</evidence>
<keyword evidence="6" id="KW-0645">Protease</keyword>
<feature type="domain" description="Peptidase S26" evidence="7">
    <location>
        <begin position="37"/>
        <end position="200"/>
    </location>
</feature>
<dbReference type="InterPro" id="IPR035940">
    <property type="entry name" value="CAP_sf"/>
</dbReference>
<dbReference type="InterPro" id="IPR000223">
    <property type="entry name" value="Pept_S26A_signal_pept_1"/>
</dbReference>
<dbReference type="PRINTS" id="PR00727">
    <property type="entry name" value="LEADERPTASE"/>
</dbReference>
<dbReference type="Gene3D" id="2.10.109.10">
    <property type="entry name" value="Umud Fragment, subunit A"/>
    <property type="match status" value="1"/>
</dbReference>
<dbReference type="Pfam" id="PF10502">
    <property type="entry name" value="Peptidase_S26"/>
    <property type="match status" value="1"/>
</dbReference>
<dbReference type="GO" id="GO:0006465">
    <property type="term" value="P:signal peptide processing"/>
    <property type="evidence" value="ECO:0007669"/>
    <property type="project" value="InterPro"/>
</dbReference>
<dbReference type="NCBIfam" id="TIGR02227">
    <property type="entry name" value="sigpep_I_bact"/>
    <property type="match status" value="1"/>
</dbReference>
<dbReference type="GO" id="GO:0016020">
    <property type="term" value="C:membrane"/>
    <property type="evidence" value="ECO:0007669"/>
    <property type="project" value="UniProtKB-SubCell"/>
</dbReference>
<evidence type="ECO:0000256" key="4">
    <source>
        <dbReference type="ARBA" id="ARBA00022801"/>
    </source>
</evidence>
<evidence type="ECO:0000256" key="5">
    <source>
        <dbReference type="PIRSR" id="PIRSR600223-1"/>
    </source>
</evidence>
<comment type="subcellular location">
    <subcellularLocation>
        <location evidence="6">Membrane</location>
        <topology evidence="6">Single-pass type II membrane protein</topology>
    </subcellularLocation>
</comment>
<evidence type="ECO:0000256" key="2">
    <source>
        <dbReference type="ARBA" id="ARBA00009370"/>
    </source>
</evidence>
<gene>
    <name evidence="8" type="ORF">A2W14_01605</name>
</gene>
<feature type="active site" evidence="5">
    <location>
        <position position="120"/>
    </location>
</feature>
<dbReference type="EC" id="3.4.21.89" evidence="3 6"/>
<evidence type="ECO:0000313" key="8">
    <source>
        <dbReference type="EMBL" id="OGG02480.1"/>
    </source>
</evidence>
<dbReference type="InterPro" id="IPR019757">
    <property type="entry name" value="Pept_S26A_signal_pept_1_Lys-AS"/>
</dbReference>
<sequence>MRNFVLYLLLLALVAVIGFAASPYVGKFLFNLGVIREEVPISGTGSMYPTFPKSEGVSEQEASNQTVAQPEMRRFPGGLNILGQSLFIYKLQRGDIIEFESDLTRKITKEKYGTDTGFVKRVIALPGDEIELRDGFVKVNTKIPDEPYTAKPRSTYGGDSIPDCQVKKVPVDSVFVLGDNRKASLDSRFEIGFVKLSDIHHVLPLNEQDPFKKNWRDTKFDQEFAHTSTTDPQDFVNLLNQVRVEKNKTKLKLNDNLIKSSKFRGDIILDTDDFSIEATRSGLTLEKAVRQAGYRNIVFAELFTRGYYDSDELLENMFEFPQTSNLLLSDEYQDIGLSAVLADVNNCPTQVIVIHLGGFKPPNYQKVDIESWKLLIDNLVEILPSWESLKNAESIDRDKLDALISLLKTRLNNAQKIYSRLSRNEWLTDEENALVKNDNNLHTQAEQLISELNK</sequence>
<dbReference type="Proteomes" id="UP000176665">
    <property type="component" value="Unassembled WGS sequence"/>
</dbReference>
<dbReference type="AlphaFoldDB" id="A0A1F5YQK1"/>
<evidence type="ECO:0000256" key="3">
    <source>
        <dbReference type="ARBA" id="ARBA00013208"/>
    </source>
</evidence>
<dbReference type="PANTHER" id="PTHR43390:SF1">
    <property type="entry name" value="CHLOROPLAST PROCESSING PEPTIDASE"/>
    <property type="match status" value="1"/>
</dbReference>
<dbReference type="GO" id="GO:0009003">
    <property type="term" value="F:signal peptidase activity"/>
    <property type="evidence" value="ECO:0007669"/>
    <property type="project" value="UniProtKB-EC"/>
</dbReference>
<evidence type="ECO:0000256" key="6">
    <source>
        <dbReference type="RuleBase" id="RU362042"/>
    </source>
</evidence>
<dbReference type="STRING" id="1798371.A2W14_01605"/>
<comment type="similarity">
    <text evidence="2 6">Belongs to the peptidase S26 family.</text>
</comment>
<dbReference type="EMBL" id="MFJA01000062">
    <property type="protein sequence ID" value="OGG02480.1"/>
    <property type="molecule type" value="Genomic_DNA"/>
</dbReference>
<reference evidence="8 9" key="1">
    <citation type="journal article" date="2016" name="Nat. Commun.">
        <title>Thousands of microbial genomes shed light on interconnected biogeochemical processes in an aquifer system.</title>
        <authorList>
            <person name="Anantharaman K."/>
            <person name="Brown C.T."/>
            <person name="Hug L.A."/>
            <person name="Sharon I."/>
            <person name="Castelle C.J."/>
            <person name="Probst A.J."/>
            <person name="Thomas B.C."/>
            <person name="Singh A."/>
            <person name="Wilkins M.J."/>
            <person name="Karaoz U."/>
            <person name="Brodie E.L."/>
            <person name="Williams K.H."/>
            <person name="Hubbard S.S."/>
            <person name="Banfield J.F."/>
        </authorList>
    </citation>
    <scope>NUCLEOTIDE SEQUENCE [LARGE SCALE GENOMIC DNA]</scope>
</reference>
<evidence type="ECO:0000313" key="9">
    <source>
        <dbReference type="Proteomes" id="UP000176665"/>
    </source>
</evidence>
<dbReference type="InterPro" id="IPR036286">
    <property type="entry name" value="LexA/Signal_pep-like_sf"/>
</dbReference>
<keyword evidence="4 6" id="KW-0378">Hydrolase</keyword>
<feature type="active site" evidence="5">
    <location>
        <position position="46"/>
    </location>
</feature>
<dbReference type="CDD" id="cd06530">
    <property type="entry name" value="S26_SPase_I"/>
    <property type="match status" value="1"/>
</dbReference>
<dbReference type="InterPro" id="IPR019533">
    <property type="entry name" value="Peptidase_S26"/>
</dbReference>
<dbReference type="SUPFAM" id="SSF51306">
    <property type="entry name" value="LexA/Signal peptidase"/>
    <property type="match status" value="1"/>
</dbReference>
<protein>
    <recommendedName>
        <fullName evidence="3 6">Signal peptidase I</fullName>
        <ecNumber evidence="3 6">3.4.21.89</ecNumber>
    </recommendedName>
</protein>
<comment type="catalytic activity">
    <reaction evidence="1 6">
        <text>Cleavage of hydrophobic, N-terminal signal or leader sequences from secreted and periplasmic proteins.</text>
        <dbReference type="EC" id="3.4.21.89"/>
    </reaction>
</comment>
<proteinExistence type="inferred from homology"/>
<comment type="caution">
    <text evidence="8">The sequence shown here is derived from an EMBL/GenBank/DDBJ whole genome shotgun (WGS) entry which is preliminary data.</text>
</comment>
<dbReference type="PANTHER" id="PTHR43390">
    <property type="entry name" value="SIGNAL PEPTIDASE I"/>
    <property type="match status" value="1"/>
</dbReference>
<dbReference type="Gene3D" id="3.40.33.10">
    <property type="entry name" value="CAP"/>
    <property type="match status" value="1"/>
</dbReference>
<name>A0A1F5YQK1_9BACT</name>
<organism evidence="8 9">
    <name type="scientific">Candidatus Gottesmanbacteria bacterium RBG_16_37_8</name>
    <dbReference type="NCBI Taxonomy" id="1798371"/>
    <lineage>
        <taxon>Bacteria</taxon>
        <taxon>Candidatus Gottesmaniibacteriota</taxon>
    </lineage>
</organism>
<dbReference type="PROSITE" id="PS00761">
    <property type="entry name" value="SPASE_I_3"/>
    <property type="match status" value="1"/>
</dbReference>